<evidence type="ECO:0000313" key="2">
    <source>
        <dbReference type="Proteomes" id="UP000037696"/>
    </source>
</evidence>
<organism evidence="1 2">
    <name type="scientific">Penicillium nordicum</name>
    <dbReference type="NCBI Taxonomy" id="229535"/>
    <lineage>
        <taxon>Eukaryota</taxon>
        <taxon>Fungi</taxon>
        <taxon>Dikarya</taxon>
        <taxon>Ascomycota</taxon>
        <taxon>Pezizomycotina</taxon>
        <taxon>Eurotiomycetes</taxon>
        <taxon>Eurotiomycetidae</taxon>
        <taxon>Eurotiales</taxon>
        <taxon>Aspergillaceae</taxon>
        <taxon>Penicillium</taxon>
    </lineage>
</organism>
<dbReference type="EMBL" id="LHQQ01000105">
    <property type="protein sequence ID" value="KOS42479.1"/>
    <property type="molecule type" value="Genomic_DNA"/>
</dbReference>
<gene>
    <name evidence="1" type="ORF">ACN38_g6633</name>
</gene>
<protein>
    <submittedName>
        <fullName evidence="1">Uncharacterized protein</fullName>
    </submittedName>
</protein>
<sequence>MDCAEDVLDQNGRLKSIPGSCQVTQPPYTPGGVTWQEPGTPYLGVKCGRDDLLSDSKPRVLFLFTWHRCDVE</sequence>
<proteinExistence type="predicted"/>
<dbReference type="AlphaFoldDB" id="A0A0N0RYP4"/>
<comment type="caution">
    <text evidence="1">The sequence shown here is derived from an EMBL/GenBank/DDBJ whole genome shotgun (WGS) entry which is preliminary data.</text>
</comment>
<name>A0A0N0RYP4_9EURO</name>
<reference evidence="1 2" key="1">
    <citation type="submission" date="2015-08" db="EMBL/GenBank/DDBJ databases">
        <title>Genome sequencing of Penicillium nordicum.</title>
        <authorList>
            <person name="Nguyen H.D."/>
            <person name="Seifert K.A."/>
        </authorList>
    </citation>
    <scope>NUCLEOTIDE SEQUENCE [LARGE SCALE GENOMIC DNA]</scope>
    <source>
        <strain evidence="1 2">DAOMC 185683</strain>
    </source>
</reference>
<keyword evidence="2" id="KW-1185">Reference proteome</keyword>
<accession>A0A0N0RYP4</accession>
<dbReference type="Proteomes" id="UP000037696">
    <property type="component" value="Unassembled WGS sequence"/>
</dbReference>
<evidence type="ECO:0000313" key="1">
    <source>
        <dbReference type="EMBL" id="KOS42479.1"/>
    </source>
</evidence>